<dbReference type="CDD" id="cd14752">
    <property type="entry name" value="GH31_N"/>
    <property type="match status" value="1"/>
</dbReference>
<keyword evidence="11" id="KW-0961">Cell wall biogenesis/degradation</keyword>
<keyword evidence="6" id="KW-0732">Signal</keyword>
<evidence type="ECO:0000259" key="18">
    <source>
        <dbReference type="Pfam" id="PF21365"/>
    </source>
</evidence>
<dbReference type="GO" id="GO:0030246">
    <property type="term" value="F:carbohydrate binding"/>
    <property type="evidence" value="ECO:0007669"/>
    <property type="project" value="InterPro"/>
</dbReference>
<dbReference type="PANTHER" id="PTHR22762">
    <property type="entry name" value="ALPHA-GLUCOSIDASE"/>
    <property type="match status" value="1"/>
</dbReference>
<keyword evidence="10 14" id="KW-0326">Glycosidase</keyword>
<evidence type="ECO:0000259" key="16">
    <source>
        <dbReference type="Pfam" id="PF01055"/>
    </source>
</evidence>
<evidence type="ECO:0000256" key="11">
    <source>
        <dbReference type="ARBA" id="ARBA00023316"/>
    </source>
</evidence>
<dbReference type="Proteomes" id="UP000629468">
    <property type="component" value="Unassembled WGS sequence"/>
</dbReference>
<dbReference type="CDD" id="cd06602">
    <property type="entry name" value="GH31_MGAM_SI_GAA"/>
    <property type="match status" value="1"/>
</dbReference>
<feature type="compositionally biased region" description="Pro residues" evidence="15">
    <location>
        <begin position="514"/>
        <end position="525"/>
    </location>
</feature>
<dbReference type="InterPro" id="IPR017853">
    <property type="entry name" value="GH"/>
</dbReference>
<dbReference type="InterPro" id="IPR013780">
    <property type="entry name" value="Glyco_hydro_b"/>
</dbReference>
<evidence type="ECO:0000256" key="5">
    <source>
        <dbReference type="ARBA" id="ARBA00022525"/>
    </source>
</evidence>
<evidence type="ECO:0000256" key="9">
    <source>
        <dbReference type="ARBA" id="ARBA00023277"/>
    </source>
</evidence>
<proteinExistence type="inferred from homology"/>
<dbReference type="GO" id="GO:0000272">
    <property type="term" value="P:polysaccharide catabolic process"/>
    <property type="evidence" value="ECO:0007669"/>
    <property type="project" value="UniProtKB-KW"/>
</dbReference>
<evidence type="ECO:0000256" key="7">
    <source>
        <dbReference type="ARBA" id="ARBA00022801"/>
    </source>
</evidence>
<evidence type="ECO:0000256" key="4">
    <source>
        <dbReference type="ARBA" id="ARBA00012744"/>
    </source>
</evidence>
<dbReference type="AlphaFoldDB" id="A0A8H7F5L6"/>
<evidence type="ECO:0000256" key="13">
    <source>
        <dbReference type="ARBA" id="ARBA00025512"/>
    </source>
</evidence>
<evidence type="ECO:0000256" key="12">
    <source>
        <dbReference type="ARBA" id="ARBA00023326"/>
    </source>
</evidence>
<dbReference type="GO" id="GO:0071555">
    <property type="term" value="P:cell wall organization"/>
    <property type="evidence" value="ECO:0007669"/>
    <property type="project" value="UniProtKB-KW"/>
</dbReference>
<comment type="similarity">
    <text evidence="3 14">Belongs to the glycosyl hydrolase 31 family.</text>
</comment>
<accession>A0A8H7F5L6</accession>
<dbReference type="SUPFAM" id="SSF51011">
    <property type="entry name" value="Glycosyl hydrolase domain"/>
    <property type="match status" value="1"/>
</dbReference>
<evidence type="ECO:0000313" key="20">
    <source>
        <dbReference type="Proteomes" id="UP000629468"/>
    </source>
</evidence>
<dbReference type="InterPro" id="IPR025887">
    <property type="entry name" value="Glyco_hydro_31_N_dom"/>
</dbReference>
<dbReference type="EC" id="3.2.1.21" evidence="4"/>
<protein>
    <recommendedName>
        <fullName evidence="4">beta-glucosidase</fullName>
        <ecNumber evidence="4">3.2.1.21</ecNumber>
    </recommendedName>
</protein>
<evidence type="ECO:0000259" key="17">
    <source>
        <dbReference type="Pfam" id="PF13802"/>
    </source>
</evidence>
<feature type="region of interest" description="Disordered" evidence="15">
    <location>
        <begin position="506"/>
        <end position="525"/>
    </location>
</feature>
<keyword evidence="5" id="KW-0964">Secreted</keyword>
<organism evidence="19 20">
    <name type="scientific">Agaricus bisporus var. burnettii</name>
    <dbReference type="NCBI Taxonomy" id="192524"/>
    <lineage>
        <taxon>Eukaryota</taxon>
        <taxon>Fungi</taxon>
        <taxon>Dikarya</taxon>
        <taxon>Basidiomycota</taxon>
        <taxon>Agaricomycotina</taxon>
        <taxon>Agaricomycetes</taxon>
        <taxon>Agaricomycetidae</taxon>
        <taxon>Agaricales</taxon>
        <taxon>Agaricineae</taxon>
        <taxon>Agaricaceae</taxon>
        <taxon>Agaricus</taxon>
    </lineage>
</organism>
<dbReference type="Pfam" id="PF13802">
    <property type="entry name" value="Gal_mutarotas_2"/>
    <property type="match status" value="1"/>
</dbReference>
<evidence type="ECO:0000256" key="14">
    <source>
        <dbReference type="RuleBase" id="RU361185"/>
    </source>
</evidence>
<keyword evidence="7 14" id="KW-0378">Hydrolase</keyword>
<evidence type="ECO:0000256" key="15">
    <source>
        <dbReference type="SAM" id="MobiDB-lite"/>
    </source>
</evidence>
<comment type="caution">
    <text evidence="19">The sequence shown here is derived from an EMBL/GenBank/DDBJ whole genome shotgun (WGS) entry which is preliminary data.</text>
</comment>
<evidence type="ECO:0000256" key="10">
    <source>
        <dbReference type="ARBA" id="ARBA00023295"/>
    </source>
</evidence>
<dbReference type="PANTHER" id="PTHR22762:SF67">
    <property type="entry name" value="ALPHA_BETA-GLUCOSIDASE AGDC-RELATED"/>
    <property type="match status" value="1"/>
</dbReference>
<dbReference type="Gene3D" id="3.20.20.80">
    <property type="entry name" value="Glycosidases"/>
    <property type="match status" value="1"/>
</dbReference>
<evidence type="ECO:0000256" key="3">
    <source>
        <dbReference type="ARBA" id="ARBA00007806"/>
    </source>
</evidence>
<dbReference type="InterPro" id="IPR011013">
    <property type="entry name" value="Gal_mutarotase_sf_dom"/>
</dbReference>
<feature type="domain" description="Glycosyl hydrolase family 31 C-terminal" evidence="18">
    <location>
        <begin position="728"/>
        <end position="816"/>
    </location>
</feature>
<comment type="function">
    <text evidence="13">Glucosidase involved in the degradation of cellulosic biomass. Has both alpha- and beta-glucosidase activity.</text>
</comment>
<dbReference type="Pfam" id="PF21365">
    <property type="entry name" value="Glyco_hydro_31_3rd"/>
    <property type="match status" value="1"/>
</dbReference>
<evidence type="ECO:0000256" key="1">
    <source>
        <dbReference type="ARBA" id="ARBA00000448"/>
    </source>
</evidence>
<dbReference type="EMBL" id="JABXXO010000005">
    <property type="protein sequence ID" value="KAF7777720.1"/>
    <property type="molecule type" value="Genomic_DNA"/>
</dbReference>
<dbReference type="SUPFAM" id="SSF51445">
    <property type="entry name" value="(Trans)glycosidases"/>
    <property type="match status" value="1"/>
</dbReference>
<dbReference type="GO" id="GO:0008422">
    <property type="term" value="F:beta-glucosidase activity"/>
    <property type="evidence" value="ECO:0007669"/>
    <property type="project" value="UniProtKB-EC"/>
</dbReference>
<dbReference type="InterPro" id="IPR000322">
    <property type="entry name" value="Glyco_hydro_31_TIM"/>
</dbReference>
<evidence type="ECO:0000313" key="19">
    <source>
        <dbReference type="EMBL" id="KAF7777720.1"/>
    </source>
</evidence>
<evidence type="ECO:0000256" key="2">
    <source>
        <dbReference type="ARBA" id="ARBA00004613"/>
    </source>
</evidence>
<keyword evidence="12" id="KW-0624">Polysaccharide degradation</keyword>
<name>A0A8H7F5L6_AGABI</name>
<dbReference type="Gene3D" id="2.60.40.1180">
    <property type="entry name" value="Golgi alpha-mannosidase II"/>
    <property type="match status" value="2"/>
</dbReference>
<keyword evidence="8" id="KW-0325">Glycoprotein</keyword>
<gene>
    <name evidence="19" type="ORF">Agabi119p4_3792</name>
</gene>
<feature type="domain" description="Glycoside hydrolase family 31 N-terminal" evidence="17">
    <location>
        <begin position="167"/>
        <end position="280"/>
    </location>
</feature>
<dbReference type="InterPro" id="IPR048395">
    <property type="entry name" value="Glyco_hydro_31_C"/>
</dbReference>
<comment type="subcellular location">
    <subcellularLocation>
        <location evidence="2">Secreted</location>
    </subcellularLocation>
</comment>
<keyword evidence="9" id="KW-0119">Carbohydrate metabolism</keyword>
<evidence type="ECO:0000256" key="6">
    <source>
        <dbReference type="ARBA" id="ARBA00022729"/>
    </source>
</evidence>
<feature type="domain" description="Glycoside hydrolase family 31 TIM barrel" evidence="16">
    <location>
        <begin position="329"/>
        <end position="720"/>
    </location>
</feature>
<comment type="catalytic activity">
    <reaction evidence="1">
        <text>Hydrolysis of terminal, non-reducing beta-D-glucosyl residues with release of beta-D-glucose.</text>
        <dbReference type="EC" id="3.2.1.21"/>
    </reaction>
</comment>
<dbReference type="Pfam" id="PF01055">
    <property type="entry name" value="Glyco_hydro_31_2nd"/>
    <property type="match status" value="1"/>
</dbReference>
<dbReference type="Gene3D" id="2.60.40.1760">
    <property type="entry name" value="glycosyl hydrolase (family 31)"/>
    <property type="match status" value="1"/>
</dbReference>
<dbReference type="SUPFAM" id="SSF74650">
    <property type="entry name" value="Galactose mutarotase-like"/>
    <property type="match status" value="1"/>
</dbReference>
<dbReference type="GO" id="GO:0005576">
    <property type="term" value="C:extracellular region"/>
    <property type="evidence" value="ECO:0007669"/>
    <property type="project" value="UniProtKB-SubCell"/>
</dbReference>
<sequence>MMPASPTLTDFGLGQDHLLYMLSFVSLERAGKDSSERLPQQWRISTRFAFRHFFTLSTRRSFRSHTIRVHTGQLLTRSFGTRALNALDSPHLVVENVKTEGGTLTADLTLAGEACNVFGEDLVALSLRVDYETKDRIHLKIVDANSSRYEIPESVFPRPSNQAVSPDSASIQFNFTTSPFTFSIYRSSSQEVLFSTTSHPIIFEPQYLRVKTNLPDNANIYGFGEHTNPFHLPTDNMTLTLWSRDSFGIPTGTNLYGNHPVYFEHRTTGTHGVFLLNSNGMDVKLSNTAGTSLEYNVIGGVMDFYFLAGSESDPAEVARQYAEVVGLPAEVAYWTFGLHQCRFGYKDFVDVAGVVSKYAAAGIPLETMWTDIDYMDRRRIFTVDPQYFPMNRMREIVDFLHSHDQRFILMTDPAVAFIPDDPDYTPYHRGKDLNIYLKAVNGSDFVALVWPGVTVYPDWFHPNVTEYWTNEFLDFYDPETGLDIDGAWIDMNEPANFCNLPCDDPFQQAKEQNLPPPRTNPAPDPNAPIFQNDSLSQLRKRDDILNPPYAINNAAGALSSKTSMTNTVHANGLQEYDAHNLYGSMMSIATRAAMLARRPGKRTLVITRSTFAGIGAHVGKWLGDNVSLWEHYRFSIAGMLNFATIFQVPMVGSDICGFSGETTETLCARWATLGAFYPFMRNHNQDTSPSQEYYIWPLVTQAAKNAIDIRYRLMDYFYTAFHQAHTDGTPVLHPLWFKYPKDANTFPLDLQFFFGDSILVSPVTEEGSTSVDIYLPDDIFYNFTSLAPIEGTGSTVSLTNVDFTTIPVHIKGGVVLPLRVESAMTTTELRTKDFEFVVATGQDGTASGSLYIDDGESIEQSQMTTVDMSFKDGKLDVKGTFDFPTGVNVARVRFLNVEKTPKKVKVNGKNLGHSRIEHDATNKVLDVTVDVAFDKGLSVELS</sequence>
<reference evidence="19 20" key="1">
    <citation type="journal article" name="Sci. Rep.">
        <title>Telomere-to-telomere assembled and centromere annotated genomes of the two main subspecies of the button mushroom Agaricus bisporus reveal especially polymorphic chromosome ends.</title>
        <authorList>
            <person name="Sonnenberg A.S.M."/>
            <person name="Sedaghat-Telgerd N."/>
            <person name="Lavrijssen B."/>
            <person name="Ohm R.A."/>
            <person name="Hendrickx P.M."/>
            <person name="Scholtmeijer K."/>
            <person name="Baars J.J.P."/>
            <person name="van Peer A."/>
        </authorList>
    </citation>
    <scope>NUCLEOTIDE SEQUENCE [LARGE SCALE GENOMIC DNA]</scope>
    <source>
        <strain evidence="19 20">H119_p4</strain>
    </source>
</reference>
<evidence type="ECO:0000256" key="8">
    <source>
        <dbReference type="ARBA" id="ARBA00023180"/>
    </source>
</evidence>